<evidence type="ECO:0000256" key="1">
    <source>
        <dbReference type="SAM" id="Phobius"/>
    </source>
</evidence>
<keyword evidence="1" id="KW-0812">Transmembrane</keyword>
<protein>
    <submittedName>
        <fullName evidence="2">Uncharacterized protein</fullName>
    </submittedName>
</protein>
<gene>
    <name evidence="2" type="ORF">QS748_11985</name>
</gene>
<proteinExistence type="predicted"/>
<accession>A0AA90SDY8</accession>
<keyword evidence="1" id="KW-0472">Membrane</keyword>
<organism evidence="2 3">
    <name type="scientific">Candidatus Endonucleibacter bathymodioli</name>
    <dbReference type="NCBI Taxonomy" id="539814"/>
    <lineage>
        <taxon>Bacteria</taxon>
        <taxon>Pseudomonadati</taxon>
        <taxon>Pseudomonadota</taxon>
        <taxon>Gammaproteobacteria</taxon>
        <taxon>Oceanospirillales</taxon>
        <taxon>Endozoicomonadaceae</taxon>
        <taxon>Candidatus Endonucleibacter</taxon>
    </lineage>
</organism>
<dbReference type="EMBL" id="JASXSV010000022">
    <property type="protein sequence ID" value="MDP0589857.1"/>
    <property type="molecule type" value="Genomic_DNA"/>
</dbReference>
<dbReference type="Proteomes" id="UP001178148">
    <property type="component" value="Unassembled WGS sequence"/>
</dbReference>
<sequence length="60" mass="6865">MKLLWILLGLAVTLFIVIGIVEKYGKPLSVTRQNNLSKIVMFLVFGLLIIQIVLHWLKSE</sequence>
<evidence type="ECO:0000313" key="2">
    <source>
        <dbReference type="EMBL" id="MDP0589857.1"/>
    </source>
</evidence>
<dbReference type="AlphaFoldDB" id="A0AA90SDY8"/>
<name>A0AA90SDY8_9GAMM</name>
<reference evidence="2 3" key="1">
    <citation type="journal article" date="2023" name="bioRxiv">
        <title>An intranuclear bacterial parasite of deep-sea mussels expresses apoptosis inhibitors acquired from its host.</title>
        <authorList>
            <person name="Gonzalez Porras M.A."/>
            <person name="Assie A."/>
            <person name="Tietjen M."/>
            <person name="Violette M."/>
            <person name="Kleiner M."/>
            <person name="Gruber-Vodicka H."/>
            <person name="Dubilier N."/>
            <person name="Leisch N."/>
        </authorList>
    </citation>
    <scope>NUCLEOTIDE SEQUENCE [LARGE SCALE GENOMIC DNA]</scope>
    <source>
        <strain evidence="2">IAP13</strain>
    </source>
</reference>
<keyword evidence="1" id="KW-1133">Transmembrane helix</keyword>
<feature type="transmembrane region" description="Helical" evidence="1">
    <location>
        <begin position="39"/>
        <end position="57"/>
    </location>
</feature>
<keyword evidence="3" id="KW-1185">Reference proteome</keyword>
<comment type="caution">
    <text evidence="2">The sequence shown here is derived from an EMBL/GenBank/DDBJ whole genome shotgun (WGS) entry which is preliminary data.</text>
</comment>
<evidence type="ECO:0000313" key="3">
    <source>
        <dbReference type="Proteomes" id="UP001178148"/>
    </source>
</evidence>